<dbReference type="CTD" id="40087"/>
<dbReference type="PANTHER" id="PTHR12794:SF0">
    <property type="entry name" value="GEM-ASSOCIATED PROTEIN 2"/>
    <property type="match status" value="1"/>
</dbReference>
<dbReference type="OrthoDB" id="428895at2759"/>
<evidence type="ECO:0000313" key="8">
    <source>
        <dbReference type="Proteomes" id="UP000694866"/>
    </source>
</evidence>
<dbReference type="RefSeq" id="XP_011301894.1">
    <property type="nucleotide sequence ID" value="XM_011303592.1"/>
</dbReference>
<sequence>MNDHLKNPVLFVGDIDGDIDLSQPPMSGEDYIKRVVIEAKQCEDVVVARIDEARLKKPTVNVKTLGGCLEAPENLSPTYEWQKCQIDDFSSVRLKISRIKAERENYRQYSRTTVKFPDVDDKNGWVNFCLGSAAEESAPRHPTLDIIFCLNQAQVEQVLEYLIEEVESRGTVDCDLGQWIYALLAVLELPLNPDVCSSLRTLARSCSVARANLDPEEHEKVKALNLFICLVARYFRQLDLADP</sequence>
<comment type="similarity">
    <text evidence="5 7">Belongs to the gemin-2 family.</text>
</comment>
<protein>
    <recommendedName>
        <fullName evidence="6 7">Gem-associated protein 2</fullName>
    </recommendedName>
</protein>
<evidence type="ECO:0000256" key="5">
    <source>
        <dbReference type="ARBA" id="ARBA00025758"/>
    </source>
</evidence>
<reference evidence="9 10" key="1">
    <citation type="submission" date="2025-04" db="UniProtKB">
        <authorList>
            <consortium name="RefSeq"/>
        </authorList>
    </citation>
    <scope>IDENTIFICATION</scope>
    <source>
        <strain evidence="9 10">USDA-PBARC FA_bdor</strain>
        <tissue evidence="9 10">Whole organism</tissue>
    </source>
</reference>
<comment type="function">
    <text evidence="7">The SMN complex catalyzes the assembly of small nuclear ribonucleoproteins (snRNPs), the building blocks of the spliceosome, and thereby plays an important role in the splicing of cellular pre-mRNAs.</text>
</comment>
<name>A0A9R1T2D6_9HYME</name>
<evidence type="ECO:0000256" key="3">
    <source>
        <dbReference type="ARBA" id="ARBA00022664"/>
    </source>
</evidence>
<accession>A0A9R1T2D6</accession>
<dbReference type="GO" id="GO:0032797">
    <property type="term" value="C:SMN complex"/>
    <property type="evidence" value="ECO:0007669"/>
    <property type="project" value="UniProtKB-UniRule"/>
</dbReference>
<dbReference type="Gene3D" id="1.20.58.1070">
    <property type="match status" value="1"/>
</dbReference>
<dbReference type="KEGG" id="fas:105265839"/>
<accession>A0A9R1T388</accession>
<evidence type="ECO:0000256" key="4">
    <source>
        <dbReference type="ARBA" id="ARBA00023187"/>
    </source>
</evidence>
<dbReference type="GeneID" id="105265839"/>
<evidence type="ECO:0000256" key="6">
    <source>
        <dbReference type="ARBA" id="ARBA00047179"/>
    </source>
</evidence>
<dbReference type="Proteomes" id="UP000694866">
    <property type="component" value="Unplaced"/>
</dbReference>
<dbReference type="InterPro" id="IPR035426">
    <property type="entry name" value="Gemin2/Brr1"/>
</dbReference>
<dbReference type="PIRSF" id="PIRSF038038">
    <property type="entry name" value="SMN_Gemin2"/>
    <property type="match status" value="1"/>
</dbReference>
<dbReference type="GO" id="GO:0000245">
    <property type="term" value="P:spliceosomal complex assembly"/>
    <property type="evidence" value="ECO:0007669"/>
    <property type="project" value="UniProtKB-UniRule"/>
</dbReference>
<dbReference type="PANTHER" id="PTHR12794">
    <property type="entry name" value="GEMIN2"/>
    <property type="match status" value="1"/>
</dbReference>
<comment type="subunit">
    <text evidence="7">Part of the core SMN complex.</text>
</comment>
<evidence type="ECO:0000313" key="9">
    <source>
        <dbReference type="RefSeq" id="XP_011301894.1"/>
    </source>
</evidence>
<dbReference type="AlphaFoldDB" id="A0A9R1T2D6"/>
<keyword evidence="2 7" id="KW-0963">Cytoplasm</keyword>
<evidence type="ECO:0000313" key="10">
    <source>
        <dbReference type="RefSeq" id="XP_011301895.1"/>
    </source>
</evidence>
<evidence type="ECO:0000256" key="1">
    <source>
        <dbReference type="ARBA" id="ARBA00004496"/>
    </source>
</evidence>
<dbReference type="GO" id="GO:0005681">
    <property type="term" value="C:spliceosomal complex"/>
    <property type="evidence" value="ECO:0007669"/>
    <property type="project" value="UniProtKB-UniRule"/>
</dbReference>
<dbReference type="RefSeq" id="XP_011301895.1">
    <property type="nucleotide sequence ID" value="XM_011303593.1"/>
</dbReference>
<gene>
    <name evidence="9 10" type="primary">Gem2</name>
</gene>
<organism evidence="8 9">
    <name type="scientific">Fopius arisanus</name>
    <dbReference type="NCBI Taxonomy" id="64838"/>
    <lineage>
        <taxon>Eukaryota</taxon>
        <taxon>Metazoa</taxon>
        <taxon>Ecdysozoa</taxon>
        <taxon>Arthropoda</taxon>
        <taxon>Hexapoda</taxon>
        <taxon>Insecta</taxon>
        <taxon>Pterygota</taxon>
        <taxon>Neoptera</taxon>
        <taxon>Endopterygota</taxon>
        <taxon>Hymenoptera</taxon>
        <taxon>Apocrita</taxon>
        <taxon>Ichneumonoidea</taxon>
        <taxon>Braconidae</taxon>
        <taxon>Opiinae</taxon>
        <taxon>Fopius</taxon>
    </lineage>
</organism>
<comment type="subcellular location">
    <subcellularLocation>
        <location evidence="1">Cytoplasm</location>
    </subcellularLocation>
</comment>
<evidence type="ECO:0000256" key="7">
    <source>
        <dbReference type="PIRNR" id="PIRNR038038"/>
    </source>
</evidence>
<proteinExistence type="inferred from homology"/>
<dbReference type="Pfam" id="PF04938">
    <property type="entry name" value="SIP1"/>
    <property type="match status" value="1"/>
</dbReference>
<keyword evidence="8" id="KW-1185">Reference proteome</keyword>
<dbReference type="InterPro" id="IPR017364">
    <property type="entry name" value="GEMIN2"/>
</dbReference>
<evidence type="ECO:0000256" key="2">
    <source>
        <dbReference type="ARBA" id="ARBA00022490"/>
    </source>
</evidence>
<keyword evidence="4 7" id="KW-0508">mRNA splicing</keyword>
<keyword evidence="3 7" id="KW-0507">mRNA processing</keyword>
<dbReference type="GO" id="GO:0000387">
    <property type="term" value="P:spliceosomal snRNP assembly"/>
    <property type="evidence" value="ECO:0007669"/>
    <property type="project" value="UniProtKB-UniRule"/>
</dbReference>